<dbReference type="PROSITE" id="PS50005">
    <property type="entry name" value="TPR"/>
    <property type="match status" value="2"/>
</dbReference>
<dbReference type="InterPro" id="IPR022764">
    <property type="entry name" value="Peptidase_S54_rhomboid_dom"/>
</dbReference>
<dbReference type="GO" id="GO:0016020">
    <property type="term" value="C:membrane"/>
    <property type="evidence" value="ECO:0007669"/>
    <property type="project" value="UniProtKB-SubCell"/>
</dbReference>
<dbReference type="SUPFAM" id="SSF144091">
    <property type="entry name" value="Rhomboid-like"/>
    <property type="match status" value="1"/>
</dbReference>
<keyword evidence="7" id="KW-0802">TPR repeat</keyword>
<dbReference type="InterPro" id="IPR050925">
    <property type="entry name" value="Rhomboid_protease_S54"/>
</dbReference>
<dbReference type="Gene3D" id="1.20.1540.10">
    <property type="entry name" value="Rhomboid-like"/>
    <property type="match status" value="1"/>
</dbReference>
<feature type="transmembrane region" description="Helical" evidence="8">
    <location>
        <begin position="371"/>
        <end position="390"/>
    </location>
</feature>
<dbReference type="GO" id="GO:0006508">
    <property type="term" value="P:proteolysis"/>
    <property type="evidence" value="ECO:0007669"/>
    <property type="project" value="UniProtKB-KW"/>
</dbReference>
<evidence type="ECO:0000256" key="5">
    <source>
        <dbReference type="ARBA" id="ARBA00022989"/>
    </source>
</evidence>
<feature type="transmembrane region" description="Helical" evidence="8">
    <location>
        <begin position="267"/>
        <end position="285"/>
    </location>
</feature>
<keyword evidence="4 10" id="KW-0378">Hydrolase</keyword>
<dbReference type="RefSeq" id="WP_368504748.1">
    <property type="nucleotide sequence ID" value="NZ_CP162551.1"/>
</dbReference>
<feature type="transmembrane region" description="Helical" evidence="8">
    <location>
        <begin position="177"/>
        <end position="200"/>
    </location>
</feature>
<keyword evidence="10" id="KW-0645">Protease</keyword>
<evidence type="ECO:0000256" key="8">
    <source>
        <dbReference type="SAM" id="Phobius"/>
    </source>
</evidence>
<keyword evidence="5 8" id="KW-1133">Transmembrane helix</keyword>
<dbReference type="PROSITE" id="PS50293">
    <property type="entry name" value="TPR_REGION"/>
    <property type="match status" value="2"/>
</dbReference>
<keyword evidence="3 8" id="KW-0812">Transmembrane</keyword>
<evidence type="ECO:0000313" key="10">
    <source>
        <dbReference type="EMBL" id="XDI37396.1"/>
    </source>
</evidence>
<evidence type="ECO:0000256" key="6">
    <source>
        <dbReference type="ARBA" id="ARBA00023136"/>
    </source>
</evidence>
<dbReference type="GO" id="GO:0004252">
    <property type="term" value="F:serine-type endopeptidase activity"/>
    <property type="evidence" value="ECO:0007669"/>
    <property type="project" value="InterPro"/>
</dbReference>
<feature type="transmembrane region" description="Helical" evidence="8">
    <location>
        <begin position="291"/>
        <end position="309"/>
    </location>
</feature>
<protein>
    <submittedName>
        <fullName evidence="10">Rhomboid family intramembrane serine protease</fullName>
        <ecNumber evidence="10">3.4.21.105</ecNumber>
    </submittedName>
</protein>
<dbReference type="SUPFAM" id="SSF48452">
    <property type="entry name" value="TPR-like"/>
    <property type="match status" value="1"/>
</dbReference>
<name>A0AB39BVP5_9BACI</name>
<dbReference type="Pfam" id="PF13432">
    <property type="entry name" value="TPR_16"/>
    <property type="match status" value="1"/>
</dbReference>
<evidence type="ECO:0000256" key="1">
    <source>
        <dbReference type="ARBA" id="ARBA00004141"/>
    </source>
</evidence>
<dbReference type="PANTHER" id="PTHR43731">
    <property type="entry name" value="RHOMBOID PROTEASE"/>
    <property type="match status" value="1"/>
</dbReference>
<feature type="transmembrane region" description="Helical" evidence="8">
    <location>
        <begin position="235"/>
        <end position="255"/>
    </location>
</feature>
<dbReference type="Gene3D" id="1.25.40.10">
    <property type="entry name" value="Tetratricopeptide repeat domain"/>
    <property type="match status" value="1"/>
</dbReference>
<dbReference type="InterPro" id="IPR011990">
    <property type="entry name" value="TPR-like_helical_dom_sf"/>
</dbReference>
<comment type="similarity">
    <text evidence="2">Belongs to the peptidase S54 family.</text>
</comment>
<comment type="subcellular location">
    <subcellularLocation>
        <location evidence="1">Membrane</location>
        <topology evidence="1">Multi-pass membrane protein</topology>
    </subcellularLocation>
</comment>
<dbReference type="InterPro" id="IPR019734">
    <property type="entry name" value="TPR_rpt"/>
</dbReference>
<feature type="transmembrane region" description="Helical" evidence="8">
    <location>
        <begin position="321"/>
        <end position="337"/>
    </location>
</feature>
<feature type="repeat" description="TPR" evidence="7">
    <location>
        <begin position="431"/>
        <end position="464"/>
    </location>
</feature>
<evidence type="ECO:0000256" key="7">
    <source>
        <dbReference type="PROSITE-ProRule" id="PRU00339"/>
    </source>
</evidence>
<dbReference type="Pfam" id="PF01694">
    <property type="entry name" value="Rhomboid"/>
    <property type="match status" value="1"/>
</dbReference>
<feature type="transmembrane region" description="Helical" evidence="8">
    <location>
        <begin position="343"/>
        <end position="359"/>
    </location>
</feature>
<sequence length="513" mass="58939">MTVWQHDLYYWQLVHHYVKEKGFRLLYQKNKEVWLEDEHSKPKRIIRIKRVDYDWGNQLKKDLLETVKRADLLRRQLKQKKIEGDTIYVMMYPPVDSWEELMRPFYLGKKQQTMMKMTLIPSGLTEREHVINGVLAKDQIPSFPIYEDVDMAEVIIGRLKREVRQYTKKKEEEERSYFLYGKPIATYVLLALIAVMFYIVEQNGGSTHVLTLIEFGAKYNPAIINGEWWRFFSSMFLHIGFIHLFMNSLALLFLGGAVERMYGTSRFVLIYFVAGVIGSIASFAFNAQVAAGASGAIFGCFGALLYFGISHPKLFFRTMGTNVLVILAINLVFGFMMPMIDNGAHIGGLVGGFLAAAVVQLPKQKARMRQLLFLVGTVILAVSLYGLGFVNEDKQMSSLLSLQLAQEYMQEGRLYEAYPLIYEVLEEEESAEAYFLLGYADYALEDFREAKNSFMRAVELQPSFHQAHYNLALSHYRLGDREEAIAAVEQAIALEPNEESYQTFLTELKSNSN</sequence>
<evidence type="ECO:0000256" key="3">
    <source>
        <dbReference type="ARBA" id="ARBA00022692"/>
    </source>
</evidence>
<feature type="repeat" description="TPR" evidence="7">
    <location>
        <begin position="465"/>
        <end position="498"/>
    </location>
</feature>
<organism evidence="10">
    <name type="scientific">Alkalihalophilus sp. As8PL</name>
    <dbReference type="NCBI Taxonomy" id="3237103"/>
    <lineage>
        <taxon>Bacteria</taxon>
        <taxon>Bacillati</taxon>
        <taxon>Bacillota</taxon>
        <taxon>Bacilli</taxon>
        <taxon>Bacillales</taxon>
        <taxon>Bacillaceae</taxon>
        <taxon>Alkalihalophilus</taxon>
    </lineage>
</organism>
<evidence type="ECO:0000256" key="4">
    <source>
        <dbReference type="ARBA" id="ARBA00022801"/>
    </source>
</evidence>
<dbReference type="SMART" id="SM00028">
    <property type="entry name" value="TPR"/>
    <property type="match status" value="2"/>
</dbReference>
<gene>
    <name evidence="10" type="ORF">AB3N04_03510</name>
</gene>
<evidence type="ECO:0000259" key="9">
    <source>
        <dbReference type="Pfam" id="PF01694"/>
    </source>
</evidence>
<feature type="domain" description="Peptidase S54 rhomboid" evidence="9">
    <location>
        <begin position="226"/>
        <end position="359"/>
    </location>
</feature>
<dbReference type="InterPro" id="IPR035952">
    <property type="entry name" value="Rhomboid-like_sf"/>
</dbReference>
<dbReference type="EMBL" id="CP162551">
    <property type="protein sequence ID" value="XDI37396.1"/>
    <property type="molecule type" value="Genomic_DNA"/>
</dbReference>
<reference evidence="10" key="1">
    <citation type="submission" date="2024-07" db="EMBL/GenBank/DDBJ databases">
        <title>Identification and characteristics of an arsenic-resistant bacterial isolate, which belongs to a novel species.</title>
        <authorList>
            <person name="Juszczyk A."/>
            <person name="Kowalczyk A."/>
            <person name="Was K."/>
            <person name="Kosowicz W."/>
            <person name="Budzyn A."/>
            <person name="Latowski D."/>
        </authorList>
    </citation>
    <scope>NUCLEOTIDE SEQUENCE</scope>
    <source>
        <strain evidence="10">As8PL</strain>
    </source>
</reference>
<evidence type="ECO:0000256" key="2">
    <source>
        <dbReference type="ARBA" id="ARBA00009045"/>
    </source>
</evidence>
<keyword evidence="6 8" id="KW-0472">Membrane</keyword>
<accession>A0AB39BVP5</accession>
<dbReference type="PANTHER" id="PTHR43731:SF14">
    <property type="entry name" value="PRESENILIN-ASSOCIATED RHOMBOID-LIKE PROTEIN, MITOCHONDRIAL"/>
    <property type="match status" value="1"/>
</dbReference>
<dbReference type="AlphaFoldDB" id="A0AB39BVP5"/>
<proteinExistence type="inferred from homology"/>
<dbReference type="EC" id="3.4.21.105" evidence="10"/>